<dbReference type="PANTHER" id="PTHR34051">
    <property type="entry name" value="PROTEIN LOW PSII ACCUMULATION 3, CHLOROPLASTIC"/>
    <property type="match status" value="1"/>
</dbReference>
<dbReference type="EMBL" id="CM007647">
    <property type="protein sequence ID" value="ONM10263.1"/>
    <property type="molecule type" value="Genomic_DNA"/>
</dbReference>
<organism evidence="1">
    <name type="scientific">Zea mays</name>
    <name type="common">Maize</name>
    <dbReference type="NCBI Taxonomy" id="4577"/>
    <lineage>
        <taxon>Eukaryota</taxon>
        <taxon>Viridiplantae</taxon>
        <taxon>Streptophyta</taxon>
        <taxon>Embryophyta</taxon>
        <taxon>Tracheophyta</taxon>
        <taxon>Spermatophyta</taxon>
        <taxon>Magnoliopsida</taxon>
        <taxon>Liliopsida</taxon>
        <taxon>Poales</taxon>
        <taxon>Poaceae</taxon>
        <taxon>PACMAD clade</taxon>
        <taxon>Panicoideae</taxon>
        <taxon>Andropogonodae</taxon>
        <taxon>Andropogoneae</taxon>
        <taxon>Tripsacinae</taxon>
        <taxon>Zea</taxon>
    </lineage>
</organism>
<gene>
    <name evidence="1" type="ORF">ZEAMMB73_Zm00001d034442</name>
</gene>
<evidence type="ECO:0000313" key="1">
    <source>
        <dbReference type="EMBL" id="ONM10263.1"/>
    </source>
</evidence>
<protein>
    <submittedName>
        <fullName evidence="1">Protein LOW PSII ACCUMULATION 3 chloroplastic</fullName>
    </submittedName>
</protein>
<dbReference type="InParanoid" id="A0A1D6L7N6"/>
<accession>A0A1D6L7N6</accession>
<proteinExistence type="predicted"/>
<dbReference type="AlphaFoldDB" id="A0A1D6L7N6"/>
<name>A0A1D6L7N6_MAIZE</name>
<dbReference type="PANTHER" id="PTHR34051:SF2">
    <property type="entry name" value="PROTEIN LPA3"/>
    <property type="match status" value="1"/>
</dbReference>
<sequence>MVNINRQESDEPPSVYIFINSSMCHLASIEKYVGNFATFVPVLLFNLELDTFRYVSYIPNHCLFMRQWLMQFTIQFYRGLMGFPQKVCTTGFLLSSSQYFISDDMTITRYSFTITVDPYIVNYSGVVFCQCKYWRGPVMLKQADGSYACFVDSEAQFTLGQAKELLRVIGLQEEGSSLEFLRRGYKHIMETSRVTIIEFLCCCLTNLRCCTCWLDAFLIWNWE</sequence>
<dbReference type="InterPro" id="IPR044687">
    <property type="entry name" value="LPA3"/>
</dbReference>
<reference evidence="1" key="1">
    <citation type="submission" date="2015-12" db="EMBL/GenBank/DDBJ databases">
        <title>Update maize B73 reference genome by single molecule sequencing technologies.</title>
        <authorList>
            <consortium name="Maize Genome Sequencing Project"/>
            <person name="Ware D."/>
        </authorList>
    </citation>
    <scope>NUCLEOTIDE SEQUENCE [LARGE SCALE GENOMIC DNA]</scope>
    <source>
        <tissue evidence="1">Seedling</tissue>
    </source>
</reference>
<dbReference type="ExpressionAtlas" id="A0A1D6L7N6">
    <property type="expression patterns" value="baseline and differential"/>
</dbReference>